<protein>
    <submittedName>
        <fullName evidence="3">DEAD/H (Asp-Glu-Ala-Asp/His) box polypeptide 26 (DDX26), mRNA protein</fullName>
    </submittedName>
</protein>
<dbReference type="GO" id="GO:0034472">
    <property type="term" value="P:snRNA 3'-end processing"/>
    <property type="evidence" value="ECO:0007669"/>
    <property type="project" value="TreeGrafter"/>
</dbReference>
<dbReference type="OrthoDB" id="9449012at2759"/>
<dbReference type="AlphaFoldDB" id="A0A0P6II59"/>
<accession>A0A0P6II59</accession>
<dbReference type="EMBL" id="GDIQ01010655">
    <property type="protein sequence ID" value="JAN84082.1"/>
    <property type="molecule type" value="Transcribed_RNA"/>
</dbReference>
<evidence type="ECO:0000256" key="1">
    <source>
        <dbReference type="SAM" id="MobiDB-lite"/>
    </source>
</evidence>
<dbReference type="Gene3D" id="3.40.50.410">
    <property type="entry name" value="von Willebrand factor, type A domain"/>
    <property type="match status" value="1"/>
</dbReference>
<dbReference type="Pfam" id="PF25462">
    <property type="entry name" value="Beta-barrel_INTS6"/>
    <property type="match status" value="1"/>
</dbReference>
<feature type="signal peptide" evidence="2">
    <location>
        <begin position="1"/>
        <end position="26"/>
    </location>
</feature>
<name>A0A0P6II59_9CRUS</name>
<proteinExistence type="predicted"/>
<evidence type="ECO:0000313" key="3">
    <source>
        <dbReference type="EMBL" id="JAN84082.1"/>
    </source>
</evidence>
<dbReference type="InterPro" id="IPR057413">
    <property type="entry name" value="Beta-barrel_INTS6"/>
</dbReference>
<dbReference type="InterPro" id="IPR051113">
    <property type="entry name" value="Integrator_subunit6"/>
</dbReference>
<dbReference type="Pfam" id="PF15300">
    <property type="entry name" value="INT_SG_DDX_CT_C"/>
    <property type="match status" value="1"/>
</dbReference>
<dbReference type="PANTHER" id="PTHR12957">
    <property type="entry name" value="DEAD/H BOX POLYPEPTIDE 26/DICE1-RELATED"/>
    <property type="match status" value="1"/>
</dbReference>
<dbReference type="FunFam" id="3.40.50.410:FF:000010">
    <property type="entry name" value="Integrator complex subunit 6 like"/>
    <property type="match status" value="1"/>
</dbReference>
<feature type="compositionally biased region" description="Low complexity" evidence="1">
    <location>
        <begin position="704"/>
        <end position="713"/>
    </location>
</feature>
<dbReference type="CDD" id="cd00198">
    <property type="entry name" value="vWFA"/>
    <property type="match status" value="1"/>
</dbReference>
<dbReference type="GO" id="GO:0032039">
    <property type="term" value="C:integrator complex"/>
    <property type="evidence" value="ECO:0007669"/>
    <property type="project" value="TreeGrafter"/>
</dbReference>
<dbReference type="Pfam" id="PF13519">
    <property type="entry name" value="VWA_2"/>
    <property type="match status" value="1"/>
</dbReference>
<feature type="chain" id="PRO_5013463441" evidence="2">
    <location>
        <begin position="27"/>
        <end position="947"/>
    </location>
</feature>
<dbReference type="PROSITE" id="PS50234">
    <property type="entry name" value="VWFA"/>
    <property type="match status" value="1"/>
</dbReference>
<organism evidence="3">
    <name type="scientific">Daphnia magna</name>
    <dbReference type="NCBI Taxonomy" id="35525"/>
    <lineage>
        <taxon>Eukaryota</taxon>
        <taxon>Metazoa</taxon>
        <taxon>Ecdysozoa</taxon>
        <taxon>Arthropoda</taxon>
        <taxon>Crustacea</taxon>
        <taxon>Branchiopoda</taxon>
        <taxon>Diplostraca</taxon>
        <taxon>Cladocera</taxon>
        <taxon>Anomopoda</taxon>
        <taxon>Daphniidae</taxon>
        <taxon>Daphnia</taxon>
    </lineage>
</organism>
<keyword evidence="2" id="KW-0732">Signal</keyword>
<reference evidence="3" key="1">
    <citation type="submission" date="2015-10" db="EMBL/GenBank/DDBJ databases">
        <title>EvidentialGene: Evidence-directed Construction of Complete mRNA Transcriptomes without Genomes.</title>
        <authorList>
            <person name="Gilbert D.G."/>
        </authorList>
    </citation>
    <scope>NUCLEOTIDE SEQUENCE</scope>
</reference>
<dbReference type="InterPro" id="IPR036465">
    <property type="entry name" value="vWFA_dom_sf"/>
</dbReference>
<feature type="compositionally biased region" description="Pro residues" evidence="1">
    <location>
        <begin position="714"/>
        <end position="723"/>
    </location>
</feature>
<dbReference type="InterPro" id="IPR002035">
    <property type="entry name" value="VWF_A"/>
</dbReference>
<sequence length="947" mass="105886">MHQFQLQAFLLATKMTIIVFLVDTSASMNQRAYLGGRPSLLDVAKGAVETFVKIRQRSPESRGDRYMLLTFEEPPFNIKAGWKENLGTFMNELKNLQATGLSTLGVALKSAFDLLNVNRMQTGIDMYGQGRHPFFLEPAVIVAITDGGKLAYNGGIHEELNLPMNNNIPGAELTREPFRWDQRLFSLVLRLTGTPPLERDPMGLVPSDTSPIDTMCEVTGGRSYAITSHRMLMQCVDSLVQKIQSGVVIYFEKIGPDPPLLVEGKADCTNGEIFLDEDSKAVLSGSSWQVCRRMIYVPRSAQKGFAVGFWPIPEAFWPDVNAPSLSPRTAHPIVQFTCTNQEPMIIENLPFDKYEVEPCPLTQYILSRKQASTCWQVFVPNSYRSSESGHPFGYLKASTNLQSVNLFVMPYNYPALLPLLDELFRVHRLRPTADWRGHFANYLRTMPPYYAAPLRRALTRMGAPNLASTLIPESLDNNLSYSIVNYLKRLKHQAKVEFDRVCSEVGRNRQIVVDSIKVIPRSAFRKDFISNPTLIDKFLNLREQMSDFPGFALALKEREMRAQNLRNPFDIPRATLLDQVARMRANFLQPSLAHTRLQDEDDVHSMPVGQMGNYQEYLKRIAPPLREIESTPVRQHMFGNPFKIDKRMMVDEADIDLVGGSASQTSGRGTKRPAESPNPIPFRPSKRKAGPLPRDLCVRRPFTPLSSASSSPSSSPPPSPIPSLPGDVQIRPDSHLPCVSSPIFPSPTIDQVDSEDESHSLIIAECNIDATPETSLVNGLTKTTTTLEDVPPCELQIIMSQSLQVLPNNGEIVTPEELVSASTANHFVNGDVKDLYANHGNINYAFLNCVSGVSDKLPLNGTVLRPEIQEIQQHNLEVKSAACRAIKRPGRNFSGVFNELSRLKGSLDLRKSIVMDVINECLRFKRRILADLVKQFLNSLGRDPEAL</sequence>
<feature type="region of interest" description="Disordered" evidence="1">
    <location>
        <begin position="659"/>
        <end position="736"/>
    </location>
</feature>
<dbReference type="PANTHER" id="PTHR12957:SF2">
    <property type="entry name" value="INTEGRATOR COMPLEX SUBUNIT 6"/>
    <property type="match status" value="1"/>
</dbReference>
<dbReference type="SUPFAM" id="SSF53300">
    <property type="entry name" value="vWA-like"/>
    <property type="match status" value="1"/>
</dbReference>
<dbReference type="InterPro" id="IPR029307">
    <property type="entry name" value="INT_SG_DDX_CT_C"/>
</dbReference>
<evidence type="ECO:0000256" key="2">
    <source>
        <dbReference type="SAM" id="SignalP"/>
    </source>
</evidence>